<evidence type="ECO:0000256" key="2">
    <source>
        <dbReference type="ARBA" id="ARBA00022692"/>
    </source>
</evidence>
<reference evidence="7" key="1">
    <citation type="journal article" date="2021" name="Sci. Adv.">
        <title>The American lobster genome reveals insights on longevity, neural, and immune adaptations.</title>
        <authorList>
            <person name="Polinski J.M."/>
            <person name="Zimin A.V."/>
            <person name="Clark K.F."/>
            <person name="Kohn A.B."/>
            <person name="Sadowski N."/>
            <person name="Timp W."/>
            <person name="Ptitsyn A."/>
            <person name="Khanna P."/>
            <person name="Romanova D.Y."/>
            <person name="Williams P."/>
            <person name="Greenwood S.J."/>
            <person name="Moroz L.L."/>
            <person name="Walt D.R."/>
            <person name="Bodnar A.G."/>
        </authorList>
    </citation>
    <scope>NUCLEOTIDE SEQUENCE</scope>
    <source>
        <strain evidence="7">GMGI-L3</strain>
    </source>
</reference>
<dbReference type="PANTHER" id="PTHR24064">
    <property type="entry name" value="SOLUTE CARRIER FAMILY 22 MEMBER"/>
    <property type="match status" value="1"/>
</dbReference>
<comment type="subcellular location">
    <subcellularLocation>
        <location evidence="1">Membrane</location>
        <topology evidence="1">Multi-pass membrane protein</topology>
    </subcellularLocation>
</comment>
<evidence type="ECO:0000256" key="6">
    <source>
        <dbReference type="SAM" id="Phobius"/>
    </source>
</evidence>
<feature type="transmembrane region" description="Helical" evidence="6">
    <location>
        <begin position="66"/>
        <end position="90"/>
    </location>
</feature>
<dbReference type="Pfam" id="PF00083">
    <property type="entry name" value="Sugar_tr"/>
    <property type="match status" value="1"/>
</dbReference>
<feature type="region of interest" description="Disordered" evidence="5">
    <location>
        <begin position="226"/>
        <end position="248"/>
    </location>
</feature>
<keyword evidence="4 6" id="KW-0472">Membrane</keyword>
<gene>
    <name evidence="7" type="ORF">Hamer_G021213</name>
</gene>
<evidence type="ECO:0000256" key="5">
    <source>
        <dbReference type="SAM" id="MobiDB-lite"/>
    </source>
</evidence>
<evidence type="ECO:0000256" key="1">
    <source>
        <dbReference type="ARBA" id="ARBA00004141"/>
    </source>
</evidence>
<dbReference type="AlphaFoldDB" id="A0A8J5JFD0"/>
<keyword evidence="3 6" id="KW-1133">Transmembrane helix</keyword>
<evidence type="ECO:0000256" key="3">
    <source>
        <dbReference type="ARBA" id="ARBA00022989"/>
    </source>
</evidence>
<dbReference type="EMBL" id="JAHLQT010041527">
    <property type="protein sequence ID" value="KAG7155471.1"/>
    <property type="molecule type" value="Genomic_DNA"/>
</dbReference>
<name>A0A8J5JFD0_HOMAM</name>
<dbReference type="GO" id="GO:0016020">
    <property type="term" value="C:membrane"/>
    <property type="evidence" value="ECO:0007669"/>
    <property type="project" value="UniProtKB-SubCell"/>
</dbReference>
<accession>A0A8J5JFD0</accession>
<keyword evidence="8" id="KW-1185">Reference proteome</keyword>
<organism evidence="7 8">
    <name type="scientific">Homarus americanus</name>
    <name type="common">American lobster</name>
    <dbReference type="NCBI Taxonomy" id="6706"/>
    <lineage>
        <taxon>Eukaryota</taxon>
        <taxon>Metazoa</taxon>
        <taxon>Ecdysozoa</taxon>
        <taxon>Arthropoda</taxon>
        <taxon>Crustacea</taxon>
        <taxon>Multicrustacea</taxon>
        <taxon>Malacostraca</taxon>
        <taxon>Eumalacostraca</taxon>
        <taxon>Eucarida</taxon>
        <taxon>Decapoda</taxon>
        <taxon>Pleocyemata</taxon>
        <taxon>Astacidea</taxon>
        <taxon>Nephropoidea</taxon>
        <taxon>Nephropidae</taxon>
        <taxon>Homarus</taxon>
    </lineage>
</organism>
<comment type="caution">
    <text evidence="7">The sequence shown here is derived from an EMBL/GenBank/DDBJ whole genome shotgun (WGS) entry which is preliminary data.</text>
</comment>
<evidence type="ECO:0000313" key="8">
    <source>
        <dbReference type="Proteomes" id="UP000747542"/>
    </source>
</evidence>
<feature type="transmembrane region" description="Helical" evidence="6">
    <location>
        <begin position="123"/>
        <end position="147"/>
    </location>
</feature>
<protein>
    <submittedName>
        <fullName evidence="7">Solute carrier family 22 member 15-like 1</fullName>
    </submittedName>
</protein>
<proteinExistence type="predicted"/>
<dbReference type="SUPFAM" id="SSF103473">
    <property type="entry name" value="MFS general substrate transporter"/>
    <property type="match status" value="1"/>
</dbReference>
<keyword evidence="2 6" id="KW-0812">Transmembrane</keyword>
<evidence type="ECO:0000256" key="4">
    <source>
        <dbReference type="ARBA" id="ARBA00023136"/>
    </source>
</evidence>
<sequence>MCHKDEGEATMTVTMKVLTTVKKLFFTLTEKELRRRMLILVVCWFVASMVYYGLALSATNLSADPYLYLLLGGLMEVPSYLIVWGSLVYLSRRSTLASLYLLCAVCICINAVVMFSFVNETPVGAKIFLSLLGKIGIAAAFHLLYIYTAELFPTECRSVALGECSFIGRIGSIASPYINDIMGDVSPWAPSALFAGASTVAAIISLLLSETKGRDLTETHIIKNSDTSLASPTPPSVLHNTKENVFPA</sequence>
<feature type="transmembrane region" description="Helical" evidence="6">
    <location>
        <begin position="37"/>
        <end position="54"/>
    </location>
</feature>
<evidence type="ECO:0000313" key="7">
    <source>
        <dbReference type="EMBL" id="KAG7155471.1"/>
    </source>
</evidence>
<feature type="transmembrane region" description="Helical" evidence="6">
    <location>
        <begin position="97"/>
        <end position="117"/>
    </location>
</feature>
<dbReference type="InterPro" id="IPR036259">
    <property type="entry name" value="MFS_trans_sf"/>
</dbReference>
<dbReference type="Proteomes" id="UP000747542">
    <property type="component" value="Unassembled WGS sequence"/>
</dbReference>
<dbReference type="InterPro" id="IPR005828">
    <property type="entry name" value="MFS_sugar_transport-like"/>
</dbReference>
<dbReference type="GO" id="GO:0022857">
    <property type="term" value="F:transmembrane transporter activity"/>
    <property type="evidence" value="ECO:0007669"/>
    <property type="project" value="InterPro"/>
</dbReference>
<dbReference type="Gene3D" id="1.20.1250.20">
    <property type="entry name" value="MFS general substrate transporter like domains"/>
    <property type="match status" value="1"/>
</dbReference>